<sequence length="109" mass="12188">MNRPFFALCLLFAIAACLAGPVPLNKAEEDAILLLEKSLPKEKPLRTMDQATWNAMDHILEANHGLNMFEGDIPGVSARTMAKNANRDVTKLWTSRDIPYVIKTNDFSE</sequence>
<evidence type="ECO:0000256" key="1">
    <source>
        <dbReference type="SAM" id="SignalP"/>
    </source>
</evidence>
<proteinExistence type="predicted"/>
<organism>
    <name type="scientific">Branchiostoma floridae</name>
    <name type="common">Florida lancelet</name>
    <name type="synonym">Amphioxus</name>
    <dbReference type="NCBI Taxonomy" id="7739"/>
    <lineage>
        <taxon>Eukaryota</taxon>
        <taxon>Metazoa</taxon>
        <taxon>Chordata</taxon>
        <taxon>Cephalochordata</taxon>
        <taxon>Leptocardii</taxon>
        <taxon>Amphioxiformes</taxon>
        <taxon>Branchiostomatidae</taxon>
        <taxon>Branchiostoma</taxon>
    </lineage>
</organism>
<reference evidence="2" key="1">
    <citation type="journal article" date="2008" name="Nature">
        <title>The amphioxus genome and the evolution of the chordate karyotype.</title>
        <authorList>
            <consortium name="US DOE Joint Genome Institute (JGI-PGF)"/>
            <person name="Putnam N.H."/>
            <person name="Butts T."/>
            <person name="Ferrier D.E.K."/>
            <person name="Furlong R.F."/>
            <person name="Hellsten U."/>
            <person name="Kawashima T."/>
            <person name="Robinson-Rechavi M."/>
            <person name="Shoguchi E."/>
            <person name="Terry A."/>
            <person name="Yu J.-K."/>
            <person name="Benito-Gutierrez E.L."/>
            <person name="Dubchak I."/>
            <person name="Garcia-Fernandez J."/>
            <person name="Gibson-Brown J.J."/>
            <person name="Grigoriev I.V."/>
            <person name="Horton A.C."/>
            <person name="de Jong P.J."/>
            <person name="Jurka J."/>
            <person name="Kapitonov V.V."/>
            <person name="Kohara Y."/>
            <person name="Kuroki Y."/>
            <person name="Lindquist E."/>
            <person name="Lucas S."/>
            <person name="Osoegawa K."/>
            <person name="Pennacchio L.A."/>
            <person name="Salamov A.A."/>
            <person name="Satou Y."/>
            <person name="Sauka-Spengler T."/>
            <person name="Schmutz J."/>
            <person name="Shin-I T."/>
            <person name="Toyoda A."/>
            <person name="Bronner-Fraser M."/>
            <person name="Fujiyama A."/>
            <person name="Holland L.Z."/>
            <person name="Holland P.W.H."/>
            <person name="Satoh N."/>
            <person name="Rokhsar D.S."/>
        </authorList>
    </citation>
    <scope>NUCLEOTIDE SEQUENCE [LARGE SCALE GENOMIC DNA]</scope>
    <source>
        <strain evidence="2">S238N-H82</strain>
        <tissue evidence="2">Testes</tissue>
    </source>
</reference>
<dbReference type="InParanoid" id="C3XV78"/>
<gene>
    <name evidence="2" type="ORF">BRAFLDRAFT_86954</name>
</gene>
<protein>
    <submittedName>
        <fullName evidence="2">Uncharacterized protein</fullName>
    </submittedName>
</protein>
<name>C3XV78_BRAFL</name>
<keyword evidence="1" id="KW-0732">Signal</keyword>
<evidence type="ECO:0000313" key="2">
    <source>
        <dbReference type="EMBL" id="EEN68004.1"/>
    </source>
</evidence>
<accession>C3XV78</accession>
<feature type="signal peptide" evidence="1">
    <location>
        <begin position="1"/>
        <end position="19"/>
    </location>
</feature>
<dbReference type="EMBL" id="GG666468">
    <property type="protein sequence ID" value="EEN68004.1"/>
    <property type="molecule type" value="Genomic_DNA"/>
</dbReference>
<dbReference type="PROSITE" id="PS51257">
    <property type="entry name" value="PROKAR_LIPOPROTEIN"/>
    <property type="match status" value="1"/>
</dbReference>
<dbReference type="AlphaFoldDB" id="C3XV78"/>
<feature type="chain" id="PRO_5002934340" evidence="1">
    <location>
        <begin position="20"/>
        <end position="109"/>
    </location>
</feature>